<comment type="caution">
    <text evidence="8">The sequence shown here is derived from an EMBL/GenBank/DDBJ whole genome shotgun (WGS) entry which is preliminary data.</text>
</comment>
<keyword evidence="8" id="KW-0687">Ribonucleoprotein</keyword>
<dbReference type="Pfam" id="PF03998">
    <property type="entry name" value="Utp11"/>
    <property type="match status" value="1"/>
</dbReference>
<feature type="compositionally biased region" description="Acidic residues" evidence="7">
    <location>
        <begin position="129"/>
        <end position="149"/>
    </location>
</feature>
<evidence type="ECO:0000256" key="2">
    <source>
        <dbReference type="ARBA" id="ARBA00004604"/>
    </source>
</evidence>
<organism evidence="8 9">
    <name type="scientific">Rhizophlyctis rosea</name>
    <dbReference type="NCBI Taxonomy" id="64517"/>
    <lineage>
        <taxon>Eukaryota</taxon>
        <taxon>Fungi</taxon>
        <taxon>Fungi incertae sedis</taxon>
        <taxon>Chytridiomycota</taxon>
        <taxon>Chytridiomycota incertae sedis</taxon>
        <taxon>Chytridiomycetes</taxon>
        <taxon>Rhizophlyctidales</taxon>
        <taxon>Rhizophlyctidaceae</taxon>
        <taxon>Rhizophlyctis</taxon>
    </lineage>
</organism>
<keyword evidence="5 6" id="KW-0539">Nucleus</keyword>
<comment type="subunit">
    <text evidence="6">Component of the ribosomal small subunit (SSU) processome.</text>
</comment>
<dbReference type="GO" id="GO:0032040">
    <property type="term" value="C:small-subunit processome"/>
    <property type="evidence" value="ECO:0007669"/>
    <property type="project" value="UniProtKB-UniRule"/>
</dbReference>
<dbReference type="EMBL" id="JADGJD010000663">
    <property type="protein sequence ID" value="KAJ3049303.1"/>
    <property type="molecule type" value="Genomic_DNA"/>
</dbReference>
<proteinExistence type="inferred from homology"/>
<evidence type="ECO:0000256" key="3">
    <source>
        <dbReference type="ARBA" id="ARBA00008105"/>
    </source>
</evidence>
<comment type="subcellular location">
    <subcellularLocation>
        <location evidence="2 6">Nucleus</location>
        <location evidence="2 6">Nucleolus</location>
    </subcellularLocation>
</comment>
<evidence type="ECO:0000313" key="8">
    <source>
        <dbReference type="EMBL" id="KAJ3049303.1"/>
    </source>
</evidence>
<feature type="region of interest" description="Disordered" evidence="7">
    <location>
        <begin position="129"/>
        <end position="161"/>
    </location>
</feature>
<accession>A0AAD5SBC7</accession>
<dbReference type="InterPro" id="IPR007144">
    <property type="entry name" value="SSU_processome_Utp11"/>
</dbReference>
<dbReference type="Proteomes" id="UP001212841">
    <property type="component" value="Unassembled WGS sequence"/>
</dbReference>
<feature type="compositionally biased region" description="Basic and acidic residues" evidence="7">
    <location>
        <begin position="16"/>
        <end position="30"/>
    </location>
</feature>
<evidence type="ECO:0000256" key="7">
    <source>
        <dbReference type="SAM" id="MobiDB-lite"/>
    </source>
</evidence>
<dbReference type="PANTHER" id="PTHR12838">
    <property type="entry name" value="U3 SMALL NUCLEOLAR RNA-ASSOCIATED PROTEIN 11"/>
    <property type="match status" value="1"/>
</dbReference>
<comment type="function">
    <text evidence="1 6">Involved in nucleolar processing of pre-18S ribosomal RNA.</text>
</comment>
<comment type="similarity">
    <text evidence="3 6">Belongs to the UTP11 family.</text>
</comment>
<dbReference type="PANTHER" id="PTHR12838:SF0">
    <property type="entry name" value="U3 SMALL NUCLEOLAR RNA-ASSOCIATED PROTEIN 11-RELATED"/>
    <property type="match status" value="1"/>
</dbReference>
<evidence type="ECO:0000313" key="9">
    <source>
        <dbReference type="Proteomes" id="UP001212841"/>
    </source>
</evidence>
<reference evidence="8" key="1">
    <citation type="submission" date="2020-05" db="EMBL/GenBank/DDBJ databases">
        <title>Phylogenomic resolution of chytrid fungi.</title>
        <authorList>
            <person name="Stajich J.E."/>
            <person name="Amses K."/>
            <person name="Simmons R."/>
            <person name="Seto K."/>
            <person name="Myers J."/>
            <person name="Bonds A."/>
            <person name="Quandt C.A."/>
            <person name="Barry K."/>
            <person name="Liu P."/>
            <person name="Grigoriev I."/>
            <person name="Longcore J.E."/>
            <person name="James T.Y."/>
        </authorList>
    </citation>
    <scope>NUCLEOTIDE SEQUENCE</scope>
    <source>
        <strain evidence="8">JEL0318</strain>
    </source>
</reference>
<sequence>MSSSLRNAVQRRSHRERSQPKAREKLGLLEKKGDYRLRARDYHRKRDALKKLKQKATFKNPDEFYFGMIKSTTKKGVHQITERNEHFDAETIKLLKTQDQNYVNYQRSVNQKKIERLQSDLHLLQEDDAEEDDDDDMGMDLDGDDDLIGEGESSKAPKVKHTIFVEDEEDVRSFDPAKHFNTLPELVGRKYNRPRKETLEAAELPEVDESTLHQLAKTREASYRELNSRLDREAKLKKLAKEQDLQKAIMGKGAKRKVGVDKDGVPVYKWKAVRKK</sequence>
<dbReference type="GO" id="GO:0006364">
    <property type="term" value="P:rRNA processing"/>
    <property type="evidence" value="ECO:0007669"/>
    <property type="project" value="UniProtKB-UniRule"/>
</dbReference>
<evidence type="ECO:0000256" key="6">
    <source>
        <dbReference type="PIRNR" id="PIRNR015952"/>
    </source>
</evidence>
<name>A0AAD5SBC7_9FUNG</name>
<evidence type="ECO:0000256" key="1">
    <source>
        <dbReference type="ARBA" id="ARBA00004099"/>
    </source>
</evidence>
<evidence type="ECO:0000256" key="4">
    <source>
        <dbReference type="ARBA" id="ARBA00022552"/>
    </source>
</evidence>
<feature type="region of interest" description="Disordered" evidence="7">
    <location>
        <begin position="1"/>
        <end position="30"/>
    </location>
</feature>
<gene>
    <name evidence="8" type="primary">UTP11L</name>
    <name evidence="8" type="ORF">HK097_009687</name>
</gene>
<keyword evidence="4 6" id="KW-0698">rRNA processing</keyword>
<dbReference type="AlphaFoldDB" id="A0AAD5SBC7"/>
<dbReference type="PIRSF" id="PIRSF015952">
    <property type="entry name" value="U3snoRNP11"/>
    <property type="match status" value="1"/>
</dbReference>
<keyword evidence="9" id="KW-1185">Reference proteome</keyword>
<evidence type="ECO:0000256" key="5">
    <source>
        <dbReference type="ARBA" id="ARBA00023242"/>
    </source>
</evidence>
<protein>
    <recommendedName>
        <fullName evidence="6">U3 small nucleolar RNA-associated protein 11</fullName>
        <shortName evidence="6">U3 snoRNA-associated protein 11</shortName>
    </recommendedName>
</protein>